<feature type="domain" description="Reverse transcriptase Ty1/copia-type" evidence="1">
    <location>
        <begin position="447"/>
        <end position="535"/>
    </location>
</feature>
<evidence type="ECO:0000313" key="2">
    <source>
        <dbReference type="EMBL" id="GEU91780.1"/>
    </source>
</evidence>
<name>A0A6L2P010_TANCI</name>
<gene>
    <name evidence="2" type="ORF">Tci_063758</name>
</gene>
<comment type="caution">
    <text evidence="2">The sequence shown here is derived from an EMBL/GenBank/DDBJ whole genome shotgun (WGS) entry which is preliminary data.</text>
</comment>
<feature type="domain" description="Reverse transcriptase Ty1/copia-type" evidence="1">
    <location>
        <begin position="1"/>
        <end position="145"/>
    </location>
</feature>
<dbReference type="PANTHER" id="PTHR11439">
    <property type="entry name" value="GAG-POL-RELATED RETROTRANSPOSON"/>
    <property type="match status" value="1"/>
</dbReference>
<dbReference type="AlphaFoldDB" id="A0A6L2P010"/>
<dbReference type="EMBL" id="BKCJ010010481">
    <property type="protein sequence ID" value="GEU91780.1"/>
    <property type="molecule type" value="Genomic_DNA"/>
</dbReference>
<dbReference type="CDD" id="cd09272">
    <property type="entry name" value="RNase_HI_RT_Ty1"/>
    <property type="match status" value="1"/>
</dbReference>
<sequence>MDVKTAFLHGTLKEDVYVCQPEGFIDADHPIHVYKLKKALYGLKQAPRAWYDKLSMFLLQTHFFKGTIDPTLFIRRFDNDILVVHVYVDDIIFGSTHPMYTQLFSDLMKSRFDMSMMGEMTFFLGSQVYQSPCDQNGTPVDATKYRSMIGALMYLTSSRPNIVYATCLCARYQAKPTEKHLKGVKRIFRYLQGTIHTSLWYTKDFGFELTGFSDADYAGCKDTFKSTFGGAQFLGEKLEHIEKGTVKLYFVKADCQLADIFTKALPVDRFNYLVRRLGMRSLSPQELDRLAKSQLRRNTYIGYVVTSSKPINRGLIQTSLPPQPIGEATKASNLQRIPSGVQRRSHIIYFLYLIVQIRILTKAALLDPESGKWLNAMNVKMQSIKYNEVWVFVKLPSNGKIVDIRAIRILIAIAAFYDYEIWQMDVKTAFLNGYLSEEVYMEQPKASGSNITFLILYVDDILIMGNNISMSQDVKSYLGKCLAIKDLGEAAYILRIKIYKDRSRRLIGLCQSAYIEKILKRYHMENSKRESIPMQEKLRLSKSQGASTPAKLKRMQNVPYASAVGSIMYDKSVKQRNFATPSAEAEYIAAFDASKKAVWVKKFISRLGIVLTIEEPISMYCDNTGAIAIANESGITEGARHFRAKVHYLCEVIEYGDVKLEKVHTYDNLADPFTKALAFLKHSEHTRNIEMLPASSLM</sequence>
<dbReference type="InterPro" id="IPR013103">
    <property type="entry name" value="RVT_2"/>
</dbReference>
<dbReference type="InterPro" id="IPR043502">
    <property type="entry name" value="DNA/RNA_pol_sf"/>
</dbReference>
<dbReference type="SUPFAM" id="SSF56672">
    <property type="entry name" value="DNA/RNA polymerases"/>
    <property type="match status" value="1"/>
</dbReference>
<dbReference type="PANTHER" id="PTHR11439:SF509">
    <property type="entry name" value="RNA-DIRECTED DNA POLYMERASE"/>
    <property type="match status" value="1"/>
</dbReference>
<organism evidence="2">
    <name type="scientific">Tanacetum cinerariifolium</name>
    <name type="common">Dalmatian daisy</name>
    <name type="synonym">Chrysanthemum cinerariifolium</name>
    <dbReference type="NCBI Taxonomy" id="118510"/>
    <lineage>
        <taxon>Eukaryota</taxon>
        <taxon>Viridiplantae</taxon>
        <taxon>Streptophyta</taxon>
        <taxon>Embryophyta</taxon>
        <taxon>Tracheophyta</taxon>
        <taxon>Spermatophyta</taxon>
        <taxon>Magnoliopsida</taxon>
        <taxon>eudicotyledons</taxon>
        <taxon>Gunneridae</taxon>
        <taxon>Pentapetalae</taxon>
        <taxon>asterids</taxon>
        <taxon>campanulids</taxon>
        <taxon>Asterales</taxon>
        <taxon>Asteraceae</taxon>
        <taxon>Asteroideae</taxon>
        <taxon>Anthemideae</taxon>
        <taxon>Anthemidinae</taxon>
        <taxon>Tanacetum</taxon>
    </lineage>
</organism>
<evidence type="ECO:0000259" key="1">
    <source>
        <dbReference type="Pfam" id="PF07727"/>
    </source>
</evidence>
<protein>
    <submittedName>
        <fullName evidence="2">Copia protein</fullName>
    </submittedName>
</protein>
<proteinExistence type="predicted"/>
<reference evidence="2" key="1">
    <citation type="journal article" date="2019" name="Sci. Rep.">
        <title>Draft genome of Tanacetum cinerariifolium, the natural source of mosquito coil.</title>
        <authorList>
            <person name="Yamashiro T."/>
            <person name="Shiraishi A."/>
            <person name="Satake H."/>
            <person name="Nakayama K."/>
        </authorList>
    </citation>
    <scope>NUCLEOTIDE SEQUENCE</scope>
</reference>
<dbReference type="Pfam" id="PF07727">
    <property type="entry name" value="RVT_2"/>
    <property type="match status" value="2"/>
</dbReference>
<accession>A0A6L2P010</accession>